<keyword evidence="1" id="KW-0234">DNA repair</keyword>
<keyword evidence="2" id="KW-0347">Helicase</keyword>
<dbReference type="GO" id="GO:0009379">
    <property type="term" value="C:Holliday junction helicase complex"/>
    <property type="evidence" value="ECO:0007669"/>
    <property type="project" value="InterPro"/>
</dbReference>
<dbReference type="Gene3D" id="2.40.50.140">
    <property type="entry name" value="Nucleic acid-binding proteins"/>
    <property type="match status" value="1"/>
</dbReference>
<comment type="subcellular location">
    <subcellularLocation>
        <location evidence="1">Cytoplasm</location>
    </subcellularLocation>
</comment>
<dbReference type="SMART" id="SM00278">
    <property type="entry name" value="HhH1"/>
    <property type="match status" value="2"/>
</dbReference>
<keyword evidence="1" id="KW-0238">DNA-binding</keyword>
<accession>A0A221W218</accession>
<dbReference type="Gene3D" id="1.10.8.10">
    <property type="entry name" value="DNA helicase RuvA subunit, C-terminal domain"/>
    <property type="match status" value="1"/>
</dbReference>
<dbReference type="Pfam" id="PF01330">
    <property type="entry name" value="RuvA_N"/>
    <property type="match status" value="1"/>
</dbReference>
<dbReference type="SUPFAM" id="SSF46929">
    <property type="entry name" value="DNA helicase RuvA subunit, C-terminal domain"/>
    <property type="match status" value="1"/>
</dbReference>
<dbReference type="GO" id="GO:0006281">
    <property type="term" value="P:DNA repair"/>
    <property type="evidence" value="ECO:0007669"/>
    <property type="project" value="UniProtKB-UniRule"/>
</dbReference>
<dbReference type="GO" id="GO:0005737">
    <property type="term" value="C:cytoplasm"/>
    <property type="evidence" value="ECO:0007669"/>
    <property type="project" value="UniProtKB-SubCell"/>
</dbReference>
<comment type="function">
    <text evidence="1">The RuvA-RuvB-RuvC complex processes Holliday junction (HJ) DNA during genetic recombination and DNA repair, while the RuvA-RuvB complex plays an important role in the rescue of blocked DNA replication forks via replication fork reversal (RFR). RuvA specifically binds to HJ cruciform DNA, conferring on it an open structure. The RuvB hexamer acts as an ATP-dependent pump, pulling dsDNA into and through the RuvAB complex. HJ branch migration allows RuvC to scan DNA until it finds its consensus sequence, where it cleaves and resolves the cruciform DNA.</text>
</comment>
<comment type="subunit">
    <text evidence="1">Homotetramer. Forms an RuvA(8)-RuvB(12)-Holliday junction (HJ) complex. HJ DNA is sandwiched between 2 RuvA tetramers; dsDNA enters through RuvA and exits via RuvB. An RuvB hexamer assembles on each DNA strand where it exits the tetramer. Each RuvB hexamer is contacted by two RuvA subunits (via domain III) on 2 adjacent RuvB subunits; this complex drives branch migration. In the full resolvosome a probable DNA-RuvA(4)-RuvB(12)-RuvC(2) complex forms which resolves the HJ.</text>
</comment>
<protein>
    <recommendedName>
        <fullName evidence="1">Holliday junction branch migration complex subunit RuvA</fullName>
    </recommendedName>
</protein>
<dbReference type="HAMAP" id="MF_00031">
    <property type="entry name" value="DNA_HJ_migration_RuvA"/>
    <property type="match status" value="1"/>
</dbReference>
<keyword evidence="1" id="KW-0233">DNA recombination</keyword>
<comment type="similarity">
    <text evidence="1">Belongs to the RuvA family.</text>
</comment>
<dbReference type="GO" id="GO:0006310">
    <property type="term" value="P:DNA recombination"/>
    <property type="evidence" value="ECO:0007669"/>
    <property type="project" value="UniProtKB-UniRule"/>
</dbReference>
<keyword evidence="2" id="KW-0067">ATP-binding</keyword>
<dbReference type="InterPro" id="IPR000085">
    <property type="entry name" value="RuvA"/>
</dbReference>
<dbReference type="GO" id="GO:0009378">
    <property type="term" value="F:four-way junction helicase activity"/>
    <property type="evidence" value="ECO:0007669"/>
    <property type="project" value="InterPro"/>
</dbReference>
<dbReference type="OrthoDB" id="5293449at2"/>
<dbReference type="NCBIfam" id="TIGR00084">
    <property type="entry name" value="ruvA"/>
    <property type="match status" value="1"/>
</dbReference>
<dbReference type="InterPro" id="IPR010994">
    <property type="entry name" value="RuvA_2-like"/>
</dbReference>
<dbReference type="AlphaFoldDB" id="A0A221W218"/>
<keyword evidence="2" id="KW-0378">Hydrolase</keyword>
<dbReference type="InterPro" id="IPR012340">
    <property type="entry name" value="NA-bd_OB-fold"/>
</dbReference>
<dbReference type="CDD" id="cd14332">
    <property type="entry name" value="UBA_RuvA_C"/>
    <property type="match status" value="1"/>
</dbReference>
<organism evidence="2 3">
    <name type="scientific">Actinoalloteichus hoggarensis</name>
    <dbReference type="NCBI Taxonomy" id="1470176"/>
    <lineage>
        <taxon>Bacteria</taxon>
        <taxon>Bacillati</taxon>
        <taxon>Actinomycetota</taxon>
        <taxon>Actinomycetes</taxon>
        <taxon>Pseudonocardiales</taxon>
        <taxon>Pseudonocardiaceae</taxon>
        <taxon>Actinoalloteichus</taxon>
    </lineage>
</organism>
<dbReference type="InterPro" id="IPR013849">
    <property type="entry name" value="DNA_helicase_Holl-junc_RuvA_I"/>
</dbReference>
<dbReference type="GO" id="GO:0048476">
    <property type="term" value="C:Holliday junction resolvase complex"/>
    <property type="evidence" value="ECO:0007669"/>
    <property type="project" value="UniProtKB-UniRule"/>
</dbReference>
<evidence type="ECO:0000313" key="3">
    <source>
        <dbReference type="Proteomes" id="UP000204221"/>
    </source>
</evidence>
<name>A0A221W218_9PSEU</name>
<dbReference type="InterPro" id="IPR011114">
    <property type="entry name" value="RuvA_C"/>
</dbReference>
<reference evidence="2 3" key="1">
    <citation type="submission" date="2017-07" db="EMBL/GenBank/DDBJ databases">
        <title>Complete genome sequence of Actinoalloteichus hoggarensis DSM 45943, type strain of Actinoalloteichus hoggarensis.</title>
        <authorList>
            <person name="Ruckert C."/>
            <person name="Nouioui I."/>
            <person name="Willmese J."/>
            <person name="van Wezel G."/>
            <person name="Klenk H.-P."/>
            <person name="Kalinowski J."/>
            <person name="Zotchev S.B."/>
        </authorList>
    </citation>
    <scope>NUCLEOTIDE SEQUENCE [LARGE SCALE GENOMIC DNA]</scope>
    <source>
        <strain evidence="2 3">DSM 45943</strain>
    </source>
</reference>
<dbReference type="Pfam" id="PF14520">
    <property type="entry name" value="HHH_5"/>
    <property type="match status" value="1"/>
</dbReference>
<evidence type="ECO:0000256" key="1">
    <source>
        <dbReference type="HAMAP-Rule" id="MF_00031"/>
    </source>
</evidence>
<dbReference type="Gene3D" id="1.10.150.20">
    <property type="entry name" value="5' to 3' exonuclease, C-terminal subdomain"/>
    <property type="match status" value="1"/>
</dbReference>
<dbReference type="GO" id="GO:0000400">
    <property type="term" value="F:four-way junction DNA binding"/>
    <property type="evidence" value="ECO:0007669"/>
    <property type="project" value="UniProtKB-UniRule"/>
</dbReference>
<dbReference type="Proteomes" id="UP000204221">
    <property type="component" value="Chromosome"/>
</dbReference>
<dbReference type="InterPro" id="IPR036267">
    <property type="entry name" value="RuvA_C_sf"/>
</dbReference>
<comment type="domain">
    <text evidence="1">Has three domains with a flexible linker between the domains II and III and assumes an 'L' shape. Domain III is highly mobile and contacts RuvB.</text>
</comment>
<keyword evidence="1" id="KW-0963">Cytoplasm</keyword>
<dbReference type="GO" id="GO:0016787">
    <property type="term" value="F:hydrolase activity"/>
    <property type="evidence" value="ECO:0007669"/>
    <property type="project" value="UniProtKB-KW"/>
</dbReference>
<proteinExistence type="inferred from homology"/>
<dbReference type="SUPFAM" id="SSF50249">
    <property type="entry name" value="Nucleic acid-binding proteins"/>
    <property type="match status" value="1"/>
</dbReference>
<dbReference type="GO" id="GO:0005524">
    <property type="term" value="F:ATP binding"/>
    <property type="evidence" value="ECO:0007669"/>
    <property type="project" value="InterPro"/>
</dbReference>
<dbReference type="SUPFAM" id="SSF47781">
    <property type="entry name" value="RuvA domain 2-like"/>
    <property type="match status" value="1"/>
</dbReference>
<evidence type="ECO:0000313" key="2">
    <source>
        <dbReference type="EMBL" id="ASO19729.1"/>
    </source>
</evidence>
<keyword evidence="3" id="KW-1185">Reference proteome</keyword>
<dbReference type="InterPro" id="IPR003583">
    <property type="entry name" value="Hlx-hairpin-Hlx_DNA-bd_motif"/>
</dbReference>
<sequence length="199" mass="20646">MIASVRGRVQAVALDHVVVDVSGIGLAVRTTPATLATLRRGDEAELMTSLVIREDSWTLYGFVDADARTLFELVQTVSGIGPRIALAMLAVLEPDQLRHAVSEGDLTALTQVPGIGRKGAERLVVELRDKVGPAGSSAAGTAGSGASQVRPSVVDALIGLGFTGKQAEQAVDAVLAEADGPDDMAGVLRRSLAILGRKR</sequence>
<feature type="region of interest" description="Domain III" evidence="1">
    <location>
        <begin position="152"/>
        <end position="199"/>
    </location>
</feature>
<dbReference type="Pfam" id="PF07499">
    <property type="entry name" value="RuvA_C"/>
    <property type="match status" value="1"/>
</dbReference>
<dbReference type="RefSeq" id="WP_093941190.1">
    <property type="nucleotide sequence ID" value="NZ_CP022521.1"/>
</dbReference>
<keyword evidence="2" id="KW-0547">Nucleotide-binding</keyword>
<dbReference type="EMBL" id="CP022521">
    <property type="protein sequence ID" value="ASO19729.1"/>
    <property type="molecule type" value="Genomic_DNA"/>
</dbReference>
<comment type="caution">
    <text evidence="1">Lacks conserved residue(s) required for the propagation of feature annotation.</text>
</comment>
<gene>
    <name evidence="1 2" type="primary">ruvA</name>
    <name evidence="2" type="ORF">AHOG_10430</name>
</gene>
<dbReference type="KEGG" id="ahg:AHOG_10430"/>
<keyword evidence="1" id="KW-0227">DNA damage</keyword>